<dbReference type="Gene3D" id="1.10.510.10">
    <property type="entry name" value="Transferase(Phosphotransferase) domain 1"/>
    <property type="match status" value="1"/>
</dbReference>
<evidence type="ECO:0000256" key="1">
    <source>
        <dbReference type="ARBA" id="ARBA00022679"/>
    </source>
</evidence>
<evidence type="ECO:0000256" key="4">
    <source>
        <dbReference type="ARBA" id="ARBA00022840"/>
    </source>
</evidence>
<dbReference type="GO" id="GO:0016301">
    <property type="term" value="F:kinase activity"/>
    <property type="evidence" value="ECO:0007669"/>
    <property type="project" value="UniProtKB-KW"/>
</dbReference>
<protein>
    <submittedName>
        <fullName evidence="5">Putative ovule protein</fullName>
    </submittedName>
</protein>
<sequence>MVWNKWREGKTLDVIDKRLKGEFNESEVVMVLKLGLMCSNNEASSRPSMRQVMSYLEGEADIPDAPMAPGDYNGGFGFDENECMHSLASSRGHTSFLANGNVDGTFVSVSTAQLSCLFTDELPR</sequence>
<evidence type="ECO:0000256" key="2">
    <source>
        <dbReference type="ARBA" id="ARBA00022741"/>
    </source>
</evidence>
<organism evidence="5">
    <name type="scientific">Solanum chacoense</name>
    <name type="common">Chaco potato</name>
    <dbReference type="NCBI Taxonomy" id="4108"/>
    <lineage>
        <taxon>Eukaryota</taxon>
        <taxon>Viridiplantae</taxon>
        <taxon>Streptophyta</taxon>
        <taxon>Embryophyta</taxon>
        <taxon>Tracheophyta</taxon>
        <taxon>Spermatophyta</taxon>
        <taxon>Magnoliopsida</taxon>
        <taxon>eudicotyledons</taxon>
        <taxon>Gunneridae</taxon>
        <taxon>Pentapetalae</taxon>
        <taxon>asterids</taxon>
        <taxon>lamiids</taxon>
        <taxon>Solanales</taxon>
        <taxon>Solanaceae</taxon>
        <taxon>Solanoideae</taxon>
        <taxon>Solaneae</taxon>
        <taxon>Solanum</taxon>
    </lineage>
</organism>
<keyword evidence="3" id="KW-0418">Kinase</keyword>
<name>A0A0V0H108_SOLCH</name>
<dbReference type="InterPro" id="IPR052059">
    <property type="entry name" value="CR_Ser/Thr_kinase"/>
</dbReference>
<dbReference type="PANTHER" id="PTHR47973">
    <property type="entry name" value="CYSTEINE-RICH RECEPTOR-LIKE PROTEIN KINASE 3"/>
    <property type="match status" value="1"/>
</dbReference>
<accession>A0A0V0H108</accession>
<evidence type="ECO:0000256" key="3">
    <source>
        <dbReference type="ARBA" id="ARBA00022777"/>
    </source>
</evidence>
<dbReference type="GO" id="GO:0005524">
    <property type="term" value="F:ATP binding"/>
    <property type="evidence" value="ECO:0007669"/>
    <property type="project" value="UniProtKB-KW"/>
</dbReference>
<dbReference type="EMBL" id="GEDG01027681">
    <property type="protein sequence ID" value="JAP13673.1"/>
    <property type="molecule type" value="Transcribed_RNA"/>
</dbReference>
<evidence type="ECO:0000313" key="5">
    <source>
        <dbReference type="EMBL" id="JAP13673.1"/>
    </source>
</evidence>
<keyword evidence="2" id="KW-0547">Nucleotide-binding</keyword>
<proteinExistence type="predicted"/>
<keyword evidence="1" id="KW-0808">Transferase</keyword>
<reference evidence="5" key="1">
    <citation type="submission" date="2015-12" db="EMBL/GenBank/DDBJ databases">
        <title>Gene expression during late stages of embryo sac development: a critical building block for successful pollen-pistil interactions.</title>
        <authorList>
            <person name="Liu Y."/>
            <person name="Joly V."/>
            <person name="Sabar M."/>
            <person name="Matton D.P."/>
        </authorList>
    </citation>
    <scope>NUCLEOTIDE SEQUENCE</scope>
</reference>
<dbReference type="AlphaFoldDB" id="A0A0V0H108"/>
<keyword evidence="4" id="KW-0067">ATP-binding</keyword>